<feature type="domain" description="C3H1-type" evidence="7">
    <location>
        <begin position="178"/>
        <end position="206"/>
    </location>
</feature>
<dbReference type="FunFam" id="4.10.1000.10:FF:000001">
    <property type="entry name" value="zinc finger CCCH domain-containing protein 15-like"/>
    <property type="match status" value="1"/>
</dbReference>
<dbReference type="GO" id="GO:0003729">
    <property type="term" value="F:mRNA binding"/>
    <property type="evidence" value="ECO:0007669"/>
    <property type="project" value="InterPro"/>
</dbReference>
<gene>
    <name evidence="8" type="ORF">CYY_007283</name>
</gene>
<proteinExistence type="predicted"/>
<dbReference type="OrthoDB" id="20635at2759"/>
<protein>
    <recommendedName>
        <fullName evidence="7">C3H1-type domain-containing protein</fullName>
    </recommendedName>
</protein>
<keyword evidence="9" id="KW-1185">Reference proteome</keyword>
<dbReference type="InterPro" id="IPR000571">
    <property type="entry name" value="Znf_CCCH"/>
</dbReference>
<organism evidence="8 9">
    <name type="scientific">Polysphondylium violaceum</name>
    <dbReference type="NCBI Taxonomy" id="133409"/>
    <lineage>
        <taxon>Eukaryota</taxon>
        <taxon>Amoebozoa</taxon>
        <taxon>Evosea</taxon>
        <taxon>Eumycetozoa</taxon>
        <taxon>Dictyostelia</taxon>
        <taxon>Dictyosteliales</taxon>
        <taxon>Dictyosteliaceae</taxon>
        <taxon>Polysphondylium</taxon>
    </lineage>
</organism>
<name>A0A8J4PS34_9MYCE</name>
<dbReference type="SUPFAM" id="SSF90229">
    <property type="entry name" value="CCCH zinc finger"/>
    <property type="match status" value="2"/>
</dbReference>
<feature type="zinc finger region" description="C3H1-type" evidence="5">
    <location>
        <begin position="216"/>
        <end position="244"/>
    </location>
</feature>
<dbReference type="GO" id="GO:0008270">
    <property type="term" value="F:zinc ion binding"/>
    <property type="evidence" value="ECO:0007669"/>
    <property type="project" value="UniProtKB-KW"/>
</dbReference>
<keyword evidence="2" id="KW-0677">Repeat</keyword>
<keyword evidence="1 5" id="KW-0479">Metal-binding</keyword>
<dbReference type="PANTHER" id="PTHR12547:SF18">
    <property type="entry name" value="PROTEIN TIS11"/>
    <property type="match status" value="1"/>
</dbReference>
<dbReference type="InterPro" id="IPR036855">
    <property type="entry name" value="Znf_CCCH_sf"/>
</dbReference>
<dbReference type="SMART" id="SM00356">
    <property type="entry name" value="ZnF_C3H1"/>
    <property type="match status" value="2"/>
</dbReference>
<sequence>MTEISNSSFFNTSNSNSGYDLWMMNKKSSGGLWDPNTQQSNTNTNNNTNSNMNFNSLKSNPIGFDTPISQQLQMQQQQQQQQRVPTSIKNSQFINISNQVESNWLSNSSESAISALPNKRKSLVKAYSEDNIQPPTHILKQLQNLSITSSALDQDQINEKEAQDQQEDIEDEITGQSRYKTELCRSFAETGICRYGTKCQFAHGRDELRPVMRHPKYKTETCKTFHSVGSCPYGSRCRFIHTRDPDFASLNNSLLNGGSNNSSASTSPTSQSTPVPLNELVSNQNTPILNSIPSARVIPQMIRQHSSPQLQTPMTLNQSQPIPRPNSVHWTNTWNTDGAEQANPSMNPLKSSLPIPKESKRLAIFKTICSTNPNWNV</sequence>
<feature type="region of interest" description="Disordered" evidence="6">
    <location>
        <begin position="153"/>
        <end position="174"/>
    </location>
</feature>
<feature type="compositionally biased region" description="Acidic residues" evidence="6">
    <location>
        <begin position="164"/>
        <end position="173"/>
    </location>
</feature>
<evidence type="ECO:0000259" key="7">
    <source>
        <dbReference type="PROSITE" id="PS50103"/>
    </source>
</evidence>
<evidence type="ECO:0000256" key="4">
    <source>
        <dbReference type="ARBA" id="ARBA00022833"/>
    </source>
</evidence>
<dbReference type="Proteomes" id="UP000695562">
    <property type="component" value="Unassembled WGS sequence"/>
</dbReference>
<dbReference type="PANTHER" id="PTHR12547">
    <property type="entry name" value="CCCH ZINC FINGER/TIS11-RELATED"/>
    <property type="match status" value="1"/>
</dbReference>
<dbReference type="EMBL" id="AJWJ01000379">
    <property type="protein sequence ID" value="KAF2071404.1"/>
    <property type="molecule type" value="Genomic_DNA"/>
</dbReference>
<reference evidence="8" key="1">
    <citation type="submission" date="2020-01" db="EMBL/GenBank/DDBJ databases">
        <title>Development of genomics and gene disruption for Polysphondylium violaceum indicates a role for the polyketide synthase stlB in stalk morphogenesis.</title>
        <authorList>
            <person name="Narita B."/>
            <person name="Kawabe Y."/>
            <person name="Kin K."/>
            <person name="Saito T."/>
            <person name="Gibbs R."/>
            <person name="Kuspa A."/>
            <person name="Muzny D."/>
            <person name="Queller D."/>
            <person name="Richards S."/>
            <person name="Strassman J."/>
            <person name="Sucgang R."/>
            <person name="Worley K."/>
            <person name="Schaap P."/>
        </authorList>
    </citation>
    <scope>NUCLEOTIDE SEQUENCE</scope>
    <source>
        <strain evidence="8">QSvi11</strain>
    </source>
</reference>
<evidence type="ECO:0000313" key="8">
    <source>
        <dbReference type="EMBL" id="KAF2071404.1"/>
    </source>
</evidence>
<keyword evidence="4 5" id="KW-0862">Zinc</keyword>
<feature type="domain" description="C3H1-type" evidence="7">
    <location>
        <begin position="216"/>
        <end position="244"/>
    </location>
</feature>
<feature type="region of interest" description="Disordered" evidence="6">
    <location>
        <begin position="30"/>
        <end position="65"/>
    </location>
</feature>
<dbReference type="PROSITE" id="PS50103">
    <property type="entry name" value="ZF_C3H1"/>
    <property type="match status" value="2"/>
</dbReference>
<dbReference type="Gene3D" id="4.10.1000.10">
    <property type="entry name" value="Zinc finger, CCCH-type"/>
    <property type="match status" value="2"/>
</dbReference>
<feature type="region of interest" description="Disordered" evidence="6">
    <location>
        <begin position="252"/>
        <end position="277"/>
    </location>
</feature>
<evidence type="ECO:0000256" key="5">
    <source>
        <dbReference type="PROSITE-ProRule" id="PRU00723"/>
    </source>
</evidence>
<keyword evidence="3 5" id="KW-0863">Zinc-finger</keyword>
<accession>A0A8J4PS34</accession>
<evidence type="ECO:0000313" key="9">
    <source>
        <dbReference type="Proteomes" id="UP000695562"/>
    </source>
</evidence>
<feature type="compositionally biased region" description="Low complexity" evidence="6">
    <location>
        <begin position="36"/>
        <end position="56"/>
    </location>
</feature>
<evidence type="ECO:0000256" key="2">
    <source>
        <dbReference type="ARBA" id="ARBA00022737"/>
    </source>
</evidence>
<dbReference type="FunFam" id="4.10.1000.10:FF:000002">
    <property type="entry name" value="Zinc finger protein 36, C3H1 type-like 1"/>
    <property type="match status" value="1"/>
</dbReference>
<dbReference type="AlphaFoldDB" id="A0A8J4PS34"/>
<feature type="zinc finger region" description="C3H1-type" evidence="5">
    <location>
        <begin position="178"/>
        <end position="206"/>
    </location>
</feature>
<dbReference type="Pfam" id="PF00642">
    <property type="entry name" value="zf-CCCH"/>
    <property type="match status" value="2"/>
</dbReference>
<dbReference type="InterPro" id="IPR045877">
    <property type="entry name" value="ZFP36-like"/>
</dbReference>
<evidence type="ECO:0000256" key="1">
    <source>
        <dbReference type="ARBA" id="ARBA00022723"/>
    </source>
</evidence>
<evidence type="ECO:0000256" key="6">
    <source>
        <dbReference type="SAM" id="MobiDB-lite"/>
    </source>
</evidence>
<feature type="compositionally biased region" description="Low complexity" evidence="6">
    <location>
        <begin position="252"/>
        <end position="274"/>
    </location>
</feature>
<comment type="caution">
    <text evidence="8">The sequence shown here is derived from an EMBL/GenBank/DDBJ whole genome shotgun (WGS) entry which is preliminary data.</text>
</comment>
<evidence type="ECO:0000256" key="3">
    <source>
        <dbReference type="ARBA" id="ARBA00022771"/>
    </source>
</evidence>